<name>A0A078JR85_BRANA</name>
<dbReference type="Gramene" id="CDY69304">
    <property type="protein sequence ID" value="CDY69304"/>
    <property type="gene ID" value="GSBRNA2T00086555001"/>
</dbReference>
<accession>A0A078JR85</accession>
<gene>
    <name evidence="1" type="primary">BnaCnng62930D</name>
    <name evidence="1" type="ORF">GSBRNA2T00086555001</name>
</gene>
<evidence type="ECO:0000313" key="1">
    <source>
        <dbReference type="EMBL" id="CDY69304.1"/>
    </source>
</evidence>
<dbReference type="EMBL" id="LK039094">
    <property type="protein sequence ID" value="CDY69304.1"/>
    <property type="molecule type" value="Genomic_DNA"/>
</dbReference>
<dbReference type="Proteomes" id="UP000028999">
    <property type="component" value="Unassembled WGS sequence"/>
</dbReference>
<keyword evidence="2" id="KW-1185">Reference proteome</keyword>
<reference evidence="1 2" key="1">
    <citation type="journal article" date="2014" name="Science">
        <title>Plant genetics. Early allopolyploid evolution in the post-Neolithic Brassica napus oilseed genome.</title>
        <authorList>
            <person name="Chalhoub B."/>
            <person name="Denoeud F."/>
            <person name="Liu S."/>
            <person name="Parkin I.A."/>
            <person name="Tang H."/>
            <person name="Wang X."/>
            <person name="Chiquet J."/>
            <person name="Belcram H."/>
            <person name="Tong C."/>
            <person name="Samans B."/>
            <person name="Correa M."/>
            <person name="Da Silva C."/>
            <person name="Just J."/>
            <person name="Falentin C."/>
            <person name="Koh C.S."/>
            <person name="Le Clainche I."/>
            <person name="Bernard M."/>
            <person name="Bento P."/>
            <person name="Noel B."/>
            <person name="Labadie K."/>
            <person name="Alberti A."/>
            <person name="Charles M."/>
            <person name="Arnaud D."/>
            <person name="Guo H."/>
            <person name="Daviaud C."/>
            <person name="Alamery S."/>
            <person name="Jabbari K."/>
            <person name="Zhao M."/>
            <person name="Edger P.P."/>
            <person name="Chelaifa H."/>
            <person name="Tack D."/>
            <person name="Lassalle G."/>
            <person name="Mestiri I."/>
            <person name="Schnel N."/>
            <person name="Le Paslier M.C."/>
            <person name="Fan G."/>
            <person name="Renault V."/>
            <person name="Bayer P.E."/>
            <person name="Golicz A.A."/>
            <person name="Manoli S."/>
            <person name="Lee T.H."/>
            <person name="Thi V.H."/>
            <person name="Chalabi S."/>
            <person name="Hu Q."/>
            <person name="Fan C."/>
            <person name="Tollenaere R."/>
            <person name="Lu Y."/>
            <person name="Battail C."/>
            <person name="Shen J."/>
            <person name="Sidebottom C.H."/>
            <person name="Wang X."/>
            <person name="Canaguier A."/>
            <person name="Chauveau A."/>
            <person name="Berard A."/>
            <person name="Deniot G."/>
            <person name="Guan M."/>
            <person name="Liu Z."/>
            <person name="Sun F."/>
            <person name="Lim Y.P."/>
            <person name="Lyons E."/>
            <person name="Town C.D."/>
            <person name="Bancroft I."/>
            <person name="Wang X."/>
            <person name="Meng J."/>
            <person name="Ma J."/>
            <person name="Pires J.C."/>
            <person name="King G.J."/>
            <person name="Brunel D."/>
            <person name="Delourme R."/>
            <person name="Renard M."/>
            <person name="Aury J.M."/>
            <person name="Adams K.L."/>
            <person name="Batley J."/>
            <person name="Snowdon R.J."/>
            <person name="Tost J."/>
            <person name="Edwards D."/>
            <person name="Zhou Y."/>
            <person name="Hua W."/>
            <person name="Sharpe A.G."/>
            <person name="Paterson A.H."/>
            <person name="Guan C."/>
            <person name="Wincker P."/>
        </authorList>
    </citation>
    <scope>NUCLEOTIDE SEQUENCE [LARGE SCALE GENOMIC DNA]</scope>
    <source>
        <strain evidence="2">cv. Darmor-bzh</strain>
    </source>
</reference>
<dbReference type="PaxDb" id="3708-A0A078JR85"/>
<sequence length="22" mass="2549">MSILEERKTNGNIFLVDRRGSI</sequence>
<organism evidence="1 2">
    <name type="scientific">Brassica napus</name>
    <name type="common">Rape</name>
    <dbReference type="NCBI Taxonomy" id="3708"/>
    <lineage>
        <taxon>Eukaryota</taxon>
        <taxon>Viridiplantae</taxon>
        <taxon>Streptophyta</taxon>
        <taxon>Embryophyta</taxon>
        <taxon>Tracheophyta</taxon>
        <taxon>Spermatophyta</taxon>
        <taxon>Magnoliopsida</taxon>
        <taxon>eudicotyledons</taxon>
        <taxon>Gunneridae</taxon>
        <taxon>Pentapetalae</taxon>
        <taxon>rosids</taxon>
        <taxon>malvids</taxon>
        <taxon>Brassicales</taxon>
        <taxon>Brassicaceae</taxon>
        <taxon>Brassiceae</taxon>
        <taxon>Brassica</taxon>
    </lineage>
</organism>
<dbReference type="AlphaFoldDB" id="A0A078JR85"/>
<proteinExistence type="predicted"/>
<protein>
    <submittedName>
        <fullName evidence="1">BnaCnng62930D protein</fullName>
    </submittedName>
</protein>
<evidence type="ECO:0000313" key="2">
    <source>
        <dbReference type="Proteomes" id="UP000028999"/>
    </source>
</evidence>